<feature type="transmembrane region" description="Helical" evidence="1">
    <location>
        <begin position="120"/>
        <end position="139"/>
    </location>
</feature>
<evidence type="ECO:0000313" key="3">
    <source>
        <dbReference type="Proteomes" id="UP000823613"/>
    </source>
</evidence>
<feature type="transmembrane region" description="Helical" evidence="1">
    <location>
        <begin position="151"/>
        <end position="173"/>
    </location>
</feature>
<feature type="transmembrane region" description="Helical" evidence="1">
    <location>
        <begin position="21"/>
        <end position="40"/>
    </location>
</feature>
<sequence length="240" mass="27525">MKIKEIISKNNLKRLFRQYKGLGISISLILIIISIVMYIFPLTFSYISIWLFVISIFLVGLFDLFAFFFGNDHNKKVPYLLFKSIFNLAVSILIFIPLIINSVRYGFTNALVISSNDLLYWVILLFGFILMINGFNKIIKANMVVLLGGIKWVEITIGILYIVSGILVMFLPLNDTVTYLIYILATYLLIYGIIILIELLTSPTLKDFSKVIEPKKSKKHSKNEDIEGEVIDIDDYKKGE</sequence>
<name>A0A9D9DL97_9BACL</name>
<evidence type="ECO:0000256" key="1">
    <source>
        <dbReference type="SAM" id="Phobius"/>
    </source>
</evidence>
<dbReference type="AlphaFoldDB" id="A0A9D9DL97"/>
<organism evidence="2 3">
    <name type="scientific">Candidatus Onthovivens merdipullorum</name>
    <dbReference type="NCBI Taxonomy" id="2840889"/>
    <lineage>
        <taxon>Bacteria</taxon>
        <taxon>Bacillati</taxon>
        <taxon>Bacillota</taxon>
        <taxon>Bacilli</taxon>
        <taxon>Bacillales</taxon>
        <taxon>Candidatus Onthovivens</taxon>
    </lineage>
</organism>
<evidence type="ECO:0000313" key="2">
    <source>
        <dbReference type="EMBL" id="MBO8427124.1"/>
    </source>
</evidence>
<feature type="transmembrane region" description="Helical" evidence="1">
    <location>
        <begin position="46"/>
        <end position="68"/>
    </location>
</feature>
<dbReference type="InterPro" id="IPR005325">
    <property type="entry name" value="DUF308_memb"/>
</dbReference>
<proteinExistence type="predicted"/>
<feature type="transmembrane region" description="Helical" evidence="1">
    <location>
        <begin position="80"/>
        <end position="100"/>
    </location>
</feature>
<keyword evidence="1" id="KW-0472">Membrane</keyword>
<keyword evidence="1" id="KW-0812">Transmembrane</keyword>
<keyword evidence="1" id="KW-1133">Transmembrane helix</keyword>
<gene>
    <name evidence="2" type="ORF">IAC58_00990</name>
</gene>
<accession>A0A9D9DL97</accession>
<comment type="caution">
    <text evidence="2">The sequence shown here is derived from an EMBL/GenBank/DDBJ whole genome shotgun (WGS) entry which is preliminary data.</text>
</comment>
<protein>
    <submittedName>
        <fullName evidence="2">DUF308 domain-containing protein</fullName>
    </submittedName>
</protein>
<dbReference type="Proteomes" id="UP000823613">
    <property type="component" value="Unassembled WGS sequence"/>
</dbReference>
<reference evidence="2" key="1">
    <citation type="submission" date="2020-10" db="EMBL/GenBank/DDBJ databases">
        <authorList>
            <person name="Gilroy R."/>
        </authorList>
    </citation>
    <scope>NUCLEOTIDE SEQUENCE</scope>
    <source>
        <strain evidence="2">11159</strain>
    </source>
</reference>
<dbReference type="EMBL" id="JADIMY010000017">
    <property type="protein sequence ID" value="MBO8427124.1"/>
    <property type="molecule type" value="Genomic_DNA"/>
</dbReference>
<dbReference type="Pfam" id="PF03729">
    <property type="entry name" value="DUF308"/>
    <property type="match status" value="2"/>
</dbReference>
<reference evidence="2" key="2">
    <citation type="journal article" date="2021" name="PeerJ">
        <title>Extensive microbial diversity within the chicken gut microbiome revealed by metagenomics and culture.</title>
        <authorList>
            <person name="Gilroy R."/>
            <person name="Ravi A."/>
            <person name="Getino M."/>
            <person name="Pursley I."/>
            <person name="Horton D.L."/>
            <person name="Alikhan N.F."/>
            <person name="Baker D."/>
            <person name="Gharbi K."/>
            <person name="Hall N."/>
            <person name="Watson M."/>
            <person name="Adriaenssens E.M."/>
            <person name="Foster-Nyarko E."/>
            <person name="Jarju S."/>
            <person name="Secka A."/>
            <person name="Antonio M."/>
            <person name="Oren A."/>
            <person name="Chaudhuri R.R."/>
            <person name="La Ragione R."/>
            <person name="Hildebrand F."/>
            <person name="Pallen M.J."/>
        </authorList>
    </citation>
    <scope>NUCLEOTIDE SEQUENCE</scope>
    <source>
        <strain evidence="2">11159</strain>
    </source>
</reference>
<feature type="transmembrane region" description="Helical" evidence="1">
    <location>
        <begin position="179"/>
        <end position="200"/>
    </location>
</feature>